<dbReference type="EMBL" id="MCBS01021904">
    <property type="protein sequence ID" value="RKF77494.1"/>
    <property type="molecule type" value="Genomic_DNA"/>
</dbReference>
<reference evidence="1 2" key="1">
    <citation type="journal article" date="2018" name="BMC Genomics">
        <title>Comparative genome analyses reveal sequence features reflecting distinct modes of host-adaptation between dicot and monocot powdery mildew.</title>
        <authorList>
            <person name="Wu Y."/>
            <person name="Ma X."/>
            <person name="Pan Z."/>
            <person name="Kale S.D."/>
            <person name="Song Y."/>
            <person name="King H."/>
            <person name="Zhang Q."/>
            <person name="Presley C."/>
            <person name="Deng X."/>
            <person name="Wei C.I."/>
            <person name="Xiao S."/>
        </authorList>
    </citation>
    <scope>NUCLEOTIDE SEQUENCE [LARGE SCALE GENOMIC DNA]</scope>
    <source>
        <strain evidence="1">UMSG1</strain>
    </source>
</reference>
<proteinExistence type="predicted"/>
<evidence type="ECO:0000313" key="2">
    <source>
        <dbReference type="Proteomes" id="UP000285326"/>
    </source>
</evidence>
<gene>
    <name evidence="1" type="ORF">GcM1_219074</name>
</gene>
<name>A0A420ISJ2_9PEZI</name>
<dbReference type="Proteomes" id="UP000285326">
    <property type="component" value="Unassembled WGS sequence"/>
</dbReference>
<evidence type="ECO:0000313" key="1">
    <source>
        <dbReference type="EMBL" id="RKF77494.1"/>
    </source>
</evidence>
<organism evidence="1 2">
    <name type="scientific">Golovinomyces cichoracearum</name>
    <dbReference type="NCBI Taxonomy" id="62708"/>
    <lineage>
        <taxon>Eukaryota</taxon>
        <taxon>Fungi</taxon>
        <taxon>Dikarya</taxon>
        <taxon>Ascomycota</taxon>
        <taxon>Pezizomycotina</taxon>
        <taxon>Leotiomycetes</taxon>
        <taxon>Erysiphales</taxon>
        <taxon>Erysiphaceae</taxon>
        <taxon>Golovinomyces</taxon>
    </lineage>
</organism>
<comment type="caution">
    <text evidence="1">The sequence shown here is derived from an EMBL/GenBank/DDBJ whole genome shotgun (WGS) entry which is preliminary data.</text>
</comment>
<sequence length="70" mass="7863">MNSKKKVLGISRDENQKISATSVKDSPELFANKRNGKKVAFQEAKEPGPEQDDDFSALLEPFYAGKRYLT</sequence>
<accession>A0A420ISJ2</accession>
<protein>
    <submittedName>
        <fullName evidence="1">Uncharacterized protein</fullName>
    </submittedName>
</protein>
<dbReference type="AlphaFoldDB" id="A0A420ISJ2"/>